<feature type="transmembrane region" description="Helical" evidence="1">
    <location>
        <begin position="5"/>
        <end position="24"/>
    </location>
</feature>
<sequence>MNGKLLFVIGILSSFVLIGVARYFGINISLAPLLTAVFGEPTLISSAIIIIFMGAICYFIYKSIKKAGGFN</sequence>
<dbReference type="RefSeq" id="WP_306982786.1">
    <property type="nucleotide sequence ID" value="NZ_JAUSUA010000003.1"/>
</dbReference>
<evidence type="ECO:0000256" key="1">
    <source>
        <dbReference type="SAM" id="Phobius"/>
    </source>
</evidence>
<protein>
    <submittedName>
        <fullName evidence="2">Phage shock protein PspC (Stress-responsive transcriptional regulator)</fullName>
    </submittedName>
</protein>
<evidence type="ECO:0000313" key="3">
    <source>
        <dbReference type="Proteomes" id="UP001225034"/>
    </source>
</evidence>
<keyword evidence="1" id="KW-1133">Transmembrane helix</keyword>
<organism evidence="2 3">
    <name type="scientific">Alkalicoccobacillus murimartini</name>
    <dbReference type="NCBI Taxonomy" id="171685"/>
    <lineage>
        <taxon>Bacteria</taxon>
        <taxon>Bacillati</taxon>
        <taxon>Bacillota</taxon>
        <taxon>Bacilli</taxon>
        <taxon>Bacillales</taxon>
        <taxon>Bacillaceae</taxon>
        <taxon>Alkalicoccobacillus</taxon>
    </lineage>
</organism>
<accession>A0ABT9YHW4</accession>
<keyword evidence="1" id="KW-0472">Membrane</keyword>
<name>A0ABT9YHW4_9BACI</name>
<keyword evidence="1" id="KW-0812">Transmembrane</keyword>
<dbReference type="Proteomes" id="UP001225034">
    <property type="component" value="Unassembled WGS sequence"/>
</dbReference>
<gene>
    <name evidence="2" type="ORF">J2S05_002257</name>
</gene>
<keyword evidence="3" id="KW-1185">Reference proteome</keyword>
<proteinExistence type="predicted"/>
<evidence type="ECO:0000313" key="2">
    <source>
        <dbReference type="EMBL" id="MDQ0207456.1"/>
    </source>
</evidence>
<comment type="caution">
    <text evidence="2">The sequence shown here is derived from an EMBL/GenBank/DDBJ whole genome shotgun (WGS) entry which is preliminary data.</text>
</comment>
<feature type="transmembrane region" description="Helical" evidence="1">
    <location>
        <begin position="44"/>
        <end position="61"/>
    </location>
</feature>
<dbReference type="EMBL" id="JAUSUA010000003">
    <property type="protein sequence ID" value="MDQ0207456.1"/>
    <property type="molecule type" value="Genomic_DNA"/>
</dbReference>
<reference evidence="2 3" key="1">
    <citation type="submission" date="2023-07" db="EMBL/GenBank/DDBJ databases">
        <title>Genomic Encyclopedia of Type Strains, Phase IV (KMG-IV): sequencing the most valuable type-strain genomes for metagenomic binning, comparative biology and taxonomic classification.</title>
        <authorList>
            <person name="Goeker M."/>
        </authorList>
    </citation>
    <scope>NUCLEOTIDE SEQUENCE [LARGE SCALE GENOMIC DNA]</scope>
    <source>
        <strain evidence="2 3">DSM 19154</strain>
    </source>
</reference>